<accession>A0ABX2ZYA7</accession>
<dbReference type="Proteomes" id="UP000094580">
    <property type="component" value="Unassembled WGS sequence"/>
</dbReference>
<organism evidence="2 3">
    <name type="scientific">Gottfriedia luciferensis</name>
    <dbReference type="NCBI Taxonomy" id="178774"/>
    <lineage>
        <taxon>Bacteria</taxon>
        <taxon>Bacillati</taxon>
        <taxon>Bacillota</taxon>
        <taxon>Bacilli</taxon>
        <taxon>Bacillales</taxon>
        <taxon>Bacillaceae</taxon>
        <taxon>Gottfriedia</taxon>
    </lineage>
</organism>
<protein>
    <recommendedName>
        <fullName evidence="4">DUF1294 domain-containing protein</fullName>
    </recommendedName>
</protein>
<evidence type="ECO:0008006" key="4">
    <source>
        <dbReference type="Google" id="ProtNLM"/>
    </source>
</evidence>
<sequence>MVGYFMFYLVIVNIVSFAIMGIDKSRAKRKAWRIPERILFLFAIIGGSIGSILGMYYFRHKTKHPKFVFGYWIILFIQFVIYFFFL</sequence>
<keyword evidence="1" id="KW-1133">Transmembrane helix</keyword>
<gene>
    <name evidence="2" type="ORF">BED47_03620</name>
</gene>
<dbReference type="InterPro" id="IPR010718">
    <property type="entry name" value="DUF1294"/>
</dbReference>
<keyword evidence="1" id="KW-0812">Transmembrane</keyword>
<evidence type="ECO:0000256" key="1">
    <source>
        <dbReference type="SAM" id="Phobius"/>
    </source>
</evidence>
<dbReference type="InterPro" id="IPR012156">
    <property type="entry name" value="Cold_shock_CspA"/>
</dbReference>
<comment type="caution">
    <text evidence="2">The sequence shown here is derived from an EMBL/GenBank/DDBJ whole genome shotgun (WGS) entry which is preliminary data.</text>
</comment>
<dbReference type="Pfam" id="PF06961">
    <property type="entry name" value="DUF1294"/>
    <property type="match status" value="1"/>
</dbReference>
<keyword evidence="3" id="KW-1185">Reference proteome</keyword>
<dbReference type="PIRSF" id="PIRSF002599">
    <property type="entry name" value="Cold_shock_A"/>
    <property type="match status" value="1"/>
</dbReference>
<evidence type="ECO:0000313" key="3">
    <source>
        <dbReference type="Proteomes" id="UP000094580"/>
    </source>
</evidence>
<evidence type="ECO:0000313" key="2">
    <source>
        <dbReference type="EMBL" id="ODG93389.1"/>
    </source>
</evidence>
<reference evidence="2 3" key="1">
    <citation type="submission" date="2016-07" db="EMBL/GenBank/DDBJ databases">
        <authorList>
            <person name="Townsley L."/>
            <person name="Shank E.A."/>
        </authorList>
    </citation>
    <scope>NUCLEOTIDE SEQUENCE [LARGE SCALE GENOMIC DNA]</scope>
    <source>
        <strain evidence="2 3">CH01</strain>
    </source>
</reference>
<feature type="transmembrane region" description="Helical" evidence="1">
    <location>
        <begin position="6"/>
        <end position="22"/>
    </location>
</feature>
<dbReference type="RefSeq" id="WP_069032465.1">
    <property type="nucleotide sequence ID" value="NZ_MDKC01000002.1"/>
</dbReference>
<keyword evidence="1" id="KW-0472">Membrane</keyword>
<feature type="transmembrane region" description="Helical" evidence="1">
    <location>
        <begin position="38"/>
        <end position="57"/>
    </location>
</feature>
<dbReference type="EMBL" id="MDKC01000002">
    <property type="protein sequence ID" value="ODG93389.1"/>
    <property type="molecule type" value="Genomic_DNA"/>
</dbReference>
<feature type="transmembrane region" description="Helical" evidence="1">
    <location>
        <begin position="69"/>
        <end position="85"/>
    </location>
</feature>
<proteinExistence type="predicted"/>
<name>A0ABX2ZYA7_9BACI</name>